<keyword evidence="1" id="KW-0732">Signal</keyword>
<proteinExistence type="predicted"/>
<gene>
    <name evidence="3" type="ORF">OTU49_011706</name>
</gene>
<organism evidence="3 4">
    <name type="scientific">Cherax quadricarinatus</name>
    <name type="common">Australian red claw crayfish</name>
    <dbReference type="NCBI Taxonomy" id="27406"/>
    <lineage>
        <taxon>Eukaryota</taxon>
        <taxon>Metazoa</taxon>
        <taxon>Ecdysozoa</taxon>
        <taxon>Arthropoda</taxon>
        <taxon>Crustacea</taxon>
        <taxon>Multicrustacea</taxon>
        <taxon>Malacostraca</taxon>
        <taxon>Eumalacostraca</taxon>
        <taxon>Eucarida</taxon>
        <taxon>Decapoda</taxon>
        <taxon>Pleocyemata</taxon>
        <taxon>Astacidea</taxon>
        <taxon>Parastacoidea</taxon>
        <taxon>Parastacidae</taxon>
        <taxon>Cherax</taxon>
    </lineage>
</organism>
<keyword evidence="4" id="KW-1185">Reference proteome</keyword>
<dbReference type="InterPro" id="IPR025723">
    <property type="entry name" value="ArsA/GET3_ATPase-like"/>
</dbReference>
<feature type="domain" description="ArsA/GET3 Anion-transporting ATPase-like" evidence="2">
    <location>
        <begin position="72"/>
        <end position="112"/>
    </location>
</feature>
<feature type="signal peptide" evidence="1">
    <location>
        <begin position="1"/>
        <end position="19"/>
    </location>
</feature>
<reference evidence="3" key="2">
    <citation type="submission" date="2024-01" db="EMBL/GenBank/DDBJ databases">
        <authorList>
            <person name="He J."/>
            <person name="Wang M."/>
            <person name="Zheng J."/>
            <person name="Liu Z."/>
        </authorList>
    </citation>
    <scope>NUCLEOTIDE SEQUENCE</scope>
    <source>
        <strain evidence="3">ZL_2023a</strain>
        <tissue evidence="3">Muscle</tissue>
    </source>
</reference>
<evidence type="ECO:0000313" key="4">
    <source>
        <dbReference type="Proteomes" id="UP001445076"/>
    </source>
</evidence>
<dbReference type="InterPro" id="IPR027417">
    <property type="entry name" value="P-loop_NTPase"/>
</dbReference>
<name>A0AAW0W324_CHEQU</name>
<protein>
    <recommendedName>
        <fullName evidence="2">ArsA/GET3 Anion-transporting ATPase-like domain-containing protein</fullName>
    </recommendedName>
</protein>
<dbReference type="EMBL" id="JARKIK010000089">
    <property type="protein sequence ID" value="KAK8723429.1"/>
    <property type="molecule type" value="Genomic_DNA"/>
</dbReference>
<dbReference type="Proteomes" id="UP001445076">
    <property type="component" value="Unassembled WGS sequence"/>
</dbReference>
<accession>A0AAW0W324</accession>
<reference evidence="3 4" key="1">
    <citation type="journal article" date="2024" name="BMC Genomics">
        <title>Genome assembly of redclaw crayfish (Cherax quadricarinatus) provides insights into its immune adaptation and hypoxia tolerance.</title>
        <authorList>
            <person name="Liu Z."/>
            <person name="Zheng J."/>
            <person name="Li H."/>
            <person name="Fang K."/>
            <person name="Wang S."/>
            <person name="He J."/>
            <person name="Zhou D."/>
            <person name="Weng S."/>
            <person name="Chi M."/>
            <person name="Gu Z."/>
            <person name="He J."/>
            <person name="Li F."/>
            <person name="Wang M."/>
        </authorList>
    </citation>
    <scope>NUCLEOTIDE SEQUENCE [LARGE SCALE GENOMIC DNA]</scope>
    <source>
        <strain evidence="3">ZL_2023a</strain>
    </source>
</reference>
<evidence type="ECO:0000256" key="1">
    <source>
        <dbReference type="SAM" id="SignalP"/>
    </source>
</evidence>
<feature type="chain" id="PRO_5044717266" description="ArsA/GET3 Anion-transporting ATPase-like domain-containing protein" evidence="1">
    <location>
        <begin position="20"/>
        <end position="132"/>
    </location>
</feature>
<feature type="non-terminal residue" evidence="3">
    <location>
        <position position="1"/>
    </location>
</feature>
<sequence>LLFNLFLTITAVVWQYSYPKSGSWSSSSLRILCTTSLMPLTKSYAWFLFESRGFDNLYPMAGSGYGLECWGFDTAPTGHSLRLISFAQVIENSIGELMRSNQISPFINQFMRHPLLRGRAVTQLGQSYEDDH</sequence>
<evidence type="ECO:0000313" key="3">
    <source>
        <dbReference type="EMBL" id="KAK8723430.1"/>
    </source>
</evidence>
<dbReference type="Pfam" id="PF02374">
    <property type="entry name" value="ArsA_ATPase"/>
    <property type="match status" value="1"/>
</dbReference>
<dbReference type="AlphaFoldDB" id="A0AAW0W324"/>
<comment type="caution">
    <text evidence="3">The sequence shown here is derived from an EMBL/GenBank/DDBJ whole genome shotgun (WGS) entry which is preliminary data.</text>
</comment>
<dbReference type="Gene3D" id="3.40.50.300">
    <property type="entry name" value="P-loop containing nucleotide triphosphate hydrolases"/>
    <property type="match status" value="1"/>
</dbReference>
<evidence type="ECO:0000259" key="2">
    <source>
        <dbReference type="Pfam" id="PF02374"/>
    </source>
</evidence>
<dbReference type="EMBL" id="JARKIK010000089">
    <property type="protein sequence ID" value="KAK8723430.1"/>
    <property type="molecule type" value="Genomic_DNA"/>
</dbReference>